<dbReference type="InterPro" id="IPR003245">
    <property type="entry name" value="Phytocyanin_dom"/>
</dbReference>
<keyword evidence="6" id="KW-1185">Reference proteome</keyword>
<evidence type="ECO:0000256" key="1">
    <source>
        <dbReference type="ARBA" id="ARBA00023157"/>
    </source>
</evidence>
<proteinExistence type="predicted"/>
<accession>A0AA41W189</accession>
<name>A0AA41W189_PAPNU</name>
<gene>
    <name evidence="5" type="ORF">MKW94_023451</name>
</gene>
<keyword evidence="3" id="KW-0732">Signal</keyword>
<dbReference type="Pfam" id="PF02298">
    <property type="entry name" value="Cu_bind_like"/>
    <property type="match status" value="1"/>
</dbReference>
<dbReference type="PANTHER" id="PTHR33021">
    <property type="entry name" value="BLUE COPPER PROTEIN"/>
    <property type="match status" value="1"/>
</dbReference>
<feature type="domain" description="Phytocyanin" evidence="4">
    <location>
        <begin position="27"/>
        <end position="139"/>
    </location>
</feature>
<dbReference type="FunFam" id="2.60.40.420:FF:000034">
    <property type="entry name" value="Cupredoxin superfamily protein"/>
    <property type="match status" value="1"/>
</dbReference>
<dbReference type="SUPFAM" id="SSF49503">
    <property type="entry name" value="Cupredoxins"/>
    <property type="match status" value="1"/>
</dbReference>
<dbReference type="GO" id="GO:0009055">
    <property type="term" value="F:electron transfer activity"/>
    <property type="evidence" value="ECO:0007669"/>
    <property type="project" value="InterPro"/>
</dbReference>
<dbReference type="InterPro" id="IPR008972">
    <property type="entry name" value="Cupredoxin"/>
</dbReference>
<evidence type="ECO:0000256" key="3">
    <source>
        <dbReference type="SAM" id="SignalP"/>
    </source>
</evidence>
<dbReference type="GO" id="GO:0005886">
    <property type="term" value="C:plasma membrane"/>
    <property type="evidence" value="ECO:0007669"/>
    <property type="project" value="TreeGrafter"/>
</dbReference>
<organism evidence="5 6">
    <name type="scientific">Papaver nudicaule</name>
    <name type="common">Iceland poppy</name>
    <dbReference type="NCBI Taxonomy" id="74823"/>
    <lineage>
        <taxon>Eukaryota</taxon>
        <taxon>Viridiplantae</taxon>
        <taxon>Streptophyta</taxon>
        <taxon>Embryophyta</taxon>
        <taxon>Tracheophyta</taxon>
        <taxon>Spermatophyta</taxon>
        <taxon>Magnoliopsida</taxon>
        <taxon>Ranunculales</taxon>
        <taxon>Papaveraceae</taxon>
        <taxon>Papaveroideae</taxon>
        <taxon>Papaver</taxon>
    </lineage>
</organism>
<dbReference type="InterPro" id="IPR039391">
    <property type="entry name" value="Phytocyanin-like"/>
</dbReference>
<reference evidence="5" key="1">
    <citation type="submission" date="2022-03" db="EMBL/GenBank/DDBJ databases">
        <title>A functionally conserved STORR gene fusion in Papaver species that diverged 16.8 million years ago.</title>
        <authorList>
            <person name="Catania T."/>
        </authorList>
    </citation>
    <scope>NUCLEOTIDE SEQUENCE</scope>
    <source>
        <strain evidence="5">S-191538</strain>
    </source>
</reference>
<feature type="chain" id="PRO_5041268033" description="Phytocyanin domain-containing protein" evidence="3">
    <location>
        <begin position="27"/>
        <end position="143"/>
    </location>
</feature>
<evidence type="ECO:0000313" key="6">
    <source>
        <dbReference type="Proteomes" id="UP001177140"/>
    </source>
</evidence>
<dbReference type="Proteomes" id="UP001177140">
    <property type="component" value="Unassembled WGS sequence"/>
</dbReference>
<dbReference type="PANTHER" id="PTHR33021:SF339">
    <property type="entry name" value="OS07G0570600 PROTEIN"/>
    <property type="match status" value="1"/>
</dbReference>
<evidence type="ECO:0000259" key="4">
    <source>
        <dbReference type="PROSITE" id="PS51485"/>
    </source>
</evidence>
<feature type="signal peptide" evidence="3">
    <location>
        <begin position="1"/>
        <end position="26"/>
    </location>
</feature>
<protein>
    <recommendedName>
        <fullName evidence="4">Phytocyanin domain-containing protein</fullName>
    </recommendedName>
</protein>
<sequence length="143" mass="15789">MGFSSKASVFFVIALLIVSNVPSSMSVTHDVGSWSGWTMKGNPNLEDIMGDYGNYNVWVSENTFHVGDYLHFVYSPEFHNVLQVTSSDYESCNTTAPLATYATGNDYIPIMGDADHYYFICGFPGNCDSGQKVLIEVAGFYMT</sequence>
<keyword evidence="1" id="KW-1015">Disulfide bond</keyword>
<comment type="caution">
    <text evidence="5">The sequence shown here is derived from an EMBL/GenBank/DDBJ whole genome shotgun (WGS) entry which is preliminary data.</text>
</comment>
<dbReference type="PROSITE" id="PS51485">
    <property type="entry name" value="PHYTOCYANIN"/>
    <property type="match status" value="1"/>
</dbReference>
<dbReference type="Gene3D" id="2.60.40.420">
    <property type="entry name" value="Cupredoxins - blue copper proteins"/>
    <property type="match status" value="1"/>
</dbReference>
<dbReference type="CDD" id="cd04216">
    <property type="entry name" value="Phytocyanin"/>
    <property type="match status" value="1"/>
</dbReference>
<dbReference type="EMBL" id="JAJJMA010336055">
    <property type="protein sequence ID" value="MCL7051221.1"/>
    <property type="molecule type" value="Genomic_DNA"/>
</dbReference>
<evidence type="ECO:0000256" key="2">
    <source>
        <dbReference type="ARBA" id="ARBA00023180"/>
    </source>
</evidence>
<evidence type="ECO:0000313" key="5">
    <source>
        <dbReference type="EMBL" id="MCL7051221.1"/>
    </source>
</evidence>
<dbReference type="AlphaFoldDB" id="A0AA41W189"/>
<keyword evidence="2" id="KW-0325">Glycoprotein</keyword>